<organism evidence="2 3">
    <name type="scientific">Linnemannia schmuckeri</name>
    <dbReference type="NCBI Taxonomy" id="64567"/>
    <lineage>
        <taxon>Eukaryota</taxon>
        <taxon>Fungi</taxon>
        <taxon>Fungi incertae sedis</taxon>
        <taxon>Mucoromycota</taxon>
        <taxon>Mortierellomycotina</taxon>
        <taxon>Mortierellomycetes</taxon>
        <taxon>Mortierellales</taxon>
        <taxon>Mortierellaceae</taxon>
        <taxon>Linnemannia</taxon>
    </lineage>
</organism>
<evidence type="ECO:0000313" key="2">
    <source>
        <dbReference type="EMBL" id="KAF9128868.1"/>
    </source>
</evidence>
<protein>
    <submittedName>
        <fullName evidence="2">Uncharacterized protein</fullName>
    </submittedName>
</protein>
<keyword evidence="3" id="KW-1185">Reference proteome</keyword>
<name>A0A9P5RFG3_9FUNG</name>
<comment type="caution">
    <text evidence="2">The sequence shown here is derived from an EMBL/GenBank/DDBJ whole genome shotgun (WGS) entry which is preliminary data.</text>
</comment>
<dbReference type="EMBL" id="JAAAUQ010002034">
    <property type="protein sequence ID" value="KAF9128868.1"/>
    <property type="molecule type" value="Genomic_DNA"/>
</dbReference>
<sequence length="124" mass="14491">MVPWGHTAEKREKRYPVENVWEFELRSERLEEEERLSRPTPTGGLTDGQTLDPRVVGMSFELRMALGRLGRLIDVRQMLAEMDAEEEGYRCWPKMQRLAIYSDHPSGLSVEAELERLSAFYGRY</sequence>
<feature type="region of interest" description="Disordered" evidence="1">
    <location>
        <begin position="29"/>
        <end position="51"/>
    </location>
</feature>
<proteinExistence type="predicted"/>
<dbReference type="Proteomes" id="UP000748756">
    <property type="component" value="Unassembled WGS sequence"/>
</dbReference>
<dbReference type="OrthoDB" id="2336258at2759"/>
<reference evidence="2" key="1">
    <citation type="journal article" date="2020" name="Fungal Divers.">
        <title>Resolving the Mortierellaceae phylogeny through synthesis of multi-gene phylogenetics and phylogenomics.</title>
        <authorList>
            <person name="Vandepol N."/>
            <person name="Liber J."/>
            <person name="Desiro A."/>
            <person name="Na H."/>
            <person name="Kennedy M."/>
            <person name="Barry K."/>
            <person name="Grigoriev I.V."/>
            <person name="Miller A.N."/>
            <person name="O'Donnell K."/>
            <person name="Stajich J.E."/>
            <person name="Bonito G."/>
        </authorList>
    </citation>
    <scope>NUCLEOTIDE SEQUENCE</scope>
    <source>
        <strain evidence="2">NRRL 6426</strain>
    </source>
</reference>
<gene>
    <name evidence="2" type="ORF">BG015_004278</name>
</gene>
<evidence type="ECO:0000256" key="1">
    <source>
        <dbReference type="SAM" id="MobiDB-lite"/>
    </source>
</evidence>
<accession>A0A9P5RFG3</accession>
<evidence type="ECO:0000313" key="3">
    <source>
        <dbReference type="Proteomes" id="UP000748756"/>
    </source>
</evidence>
<dbReference type="AlphaFoldDB" id="A0A9P5RFG3"/>